<dbReference type="AlphaFoldDB" id="A0A101HZ09"/>
<dbReference type="PANTHER" id="PTHR40072">
    <property type="entry name" value="MOLYBDOPTERIN-GUANINE DINUCLEOTIDE BIOSYNTHESIS ADAPTER PROTEIN-RELATED"/>
    <property type="match status" value="1"/>
</dbReference>
<dbReference type="EMBL" id="LGGX01000045">
    <property type="protein sequence ID" value="KUK85741.1"/>
    <property type="molecule type" value="Genomic_DNA"/>
</dbReference>
<dbReference type="GO" id="GO:0051539">
    <property type="term" value="F:4 iron, 4 sulfur cluster binding"/>
    <property type="evidence" value="ECO:0007669"/>
    <property type="project" value="UniProtKB-KW"/>
</dbReference>
<comment type="caution">
    <text evidence="6">The sequence shown here is derived from an EMBL/GenBank/DDBJ whole genome shotgun (WGS) entry which is preliminary data.</text>
</comment>
<dbReference type="InterPro" id="IPR052539">
    <property type="entry name" value="MGD_biosynthesis_adapter"/>
</dbReference>
<organism evidence="6 7">
    <name type="scientific">candidate division TA06 bacterium 34_109</name>
    <dbReference type="NCBI Taxonomy" id="1635277"/>
    <lineage>
        <taxon>Bacteria</taxon>
        <taxon>Bacteria division TA06</taxon>
    </lineage>
</organism>
<dbReference type="PANTHER" id="PTHR40072:SF1">
    <property type="entry name" value="MOLYBDOPTERIN-GUANINE DINUCLEOTIDE BIOSYNTHESIS ADAPTER PROTEIN"/>
    <property type="match status" value="1"/>
</dbReference>
<dbReference type="InterPro" id="IPR004435">
    <property type="entry name" value="MobB_dom"/>
</dbReference>
<proteinExistence type="predicted"/>
<accession>A0A101HZ09</accession>
<dbReference type="InterPro" id="IPR007202">
    <property type="entry name" value="4Fe-4S_dom"/>
</dbReference>
<evidence type="ECO:0000259" key="5">
    <source>
        <dbReference type="PROSITE" id="PS51656"/>
    </source>
</evidence>
<name>A0A101HZ09_UNCT6</name>
<dbReference type="Pfam" id="PF04060">
    <property type="entry name" value="FeS"/>
    <property type="match status" value="1"/>
</dbReference>
<dbReference type="InterPro" id="IPR027417">
    <property type="entry name" value="P-loop_NTPase"/>
</dbReference>
<dbReference type="GO" id="GO:0005525">
    <property type="term" value="F:GTP binding"/>
    <property type="evidence" value="ECO:0007669"/>
    <property type="project" value="InterPro"/>
</dbReference>
<dbReference type="GO" id="GO:0046872">
    <property type="term" value="F:metal ion binding"/>
    <property type="evidence" value="ECO:0007669"/>
    <property type="project" value="UniProtKB-KW"/>
</dbReference>
<evidence type="ECO:0000256" key="4">
    <source>
        <dbReference type="ARBA" id="ARBA00023014"/>
    </source>
</evidence>
<keyword evidence="1" id="KW-0004">4Fe-4S</keyword>
<evidence type="ECO:0000313" key="6">
    <source>
        <dbReference type="EMBL" id="KUK85741.1"/>
    </source>
</evidence>
<sequence>MKAIGIVGFKKSGKTTLVTAIARELSNKHYRVAVIKHSNEPLNHGKTDTGKFMLEVPEVALITPTHTEIIWKESRDLKQVLPLLSADFLIVEGFKSLKYFPKVLCLRDDSEKDLLADGLKLFTCGMDASWKERKVIDYLIGEEKDIKEMAMIIEQKSFLLPDANCGKCGYENCYNLAQAIIEGKESVQKCSYNQEHISVKVNGKKVELNQFMEKLYQSILVGMLAPLKDIDSLDGAEIEIKSKLTDSDKERGRKSEG</sequence>
<keyword evidence="4" id="KW-0411">Iron-sulfur</keyword>
<dbReference type="GO" id="GO:0006777">
    <property type="term" value="P:Mo-molybdopterin cofactor biosynthetic process"/>
    <property type="evidence" value="ECO:0007669"/>
    <property type="project" value="InterPro"/>
</dbReference>
<dbReference type="Pfam" id="PF03205">
    <property type="entry name" value="MobB"/>
    <property type="match status" value="1"/>
</dbReference>
<dbReference type="Gene3D" id="3.40.50.300">
    <property type="entry name" value="P-loop containing nucleotide triphosphate hydrolases"/>
    <property type="match status" value="1"/>
</dbReference>
<protein>
    <submittedName>
        <fullName evidence="6">Molybdopterin-guanine dinucleotide biosynthesis protein region</fullName>
    </submittedName>
</protein>
<gene>
    <name evidence="6" type="ORF">XE03_1918</name>
</gene>
<evidence type="ECO:0000256" key="3">
    <source>
        <dbReference type="ARBA" id="ARBA00023004"/>
    </source>
</evidence>
<keyword evidence="3" id="KW-0408">Iron</keyword>
<dbReference type="Proteomes" id="UP000053467">
    <property type="component" value="Unassembled WGS sequence"/>
</dbReference>
<dbReference type="PROSITE" id="PS51656">
    <property type="entry name" value="4FE4S"/>
    <property type="match status" value="1"/>
</dbReference>
<evidence type="ECO:0000313" key="7">
    <source>
        <dbReference type="Proteomes" id="UP000053467"/>
    </source>
</evidence>
<feature type="domain" description="4Fe-4S" evidence="5">
    <location>
        <begin position="147"/>
        <end position="207"/>
    </location>
</feature>
<evidence type="ECO:0000256" key="2">
    <source>
        <dbReference type="ARBA" id="ARBA00022723"/>
    </source>
</evidence>
<dbReference type="PATRIC" id="fig|1635277.3.peg.803"/>
<dbReference type="SUPFAM" id="SSF52540">
    <property type="entry name" value="P-loop containing nucleoside triphosphate hydrolases"/>
    <property type="match status" value="1"/>
</dbReference>
<keyword evidence="2" id="KW-0479">Metal-binding</keyword>
<dbReference type="Gene3D" id="1.10.15.40">
    <property type="entry name" value="Electron transport complex subunit B, putative Fe-S cluster"/>
    <property type="match status" value="1"/>
</dbReference>
<reference evidence="7" key="1">
    <citation type="journal article" date="2015" name="MBio">
        <title>Genome-Resolved Metagenomic Analysis Reveals Roles for Candidate Phyla and Other Microbial Community Members in Biogeochemical Transformations in Oil Reservoirs.</title>
        <authorList>
            <person name="Hu P."/>
            <person name="Tom L."/>
            <person name="Singh A."/>
            <person name="Thomas B.C."/>
            <person name="Baker B.J."/>
            <person name="Piceno Y.M."/>
            <person name="Andersen G.L."/>
            <person name="Banfield J.F."/>
        </authorList>
    </citation>
    <scope>NUCLEOTIDE SEQUENCE [LARGE SCALE GENOMIC DNA]</scope>
</reference>
<evidence type="ECO:0000256" key="1">
    <source>
        <dbReference type="ARBA" id="ARBA00022485"/>
    </source>
</evidence>
<dbReference type="NCBIfam" id="TIGR00176">
    <property type="entry name" value="mobB"/>
    <property type="match status" value="1"/>
</dbReference>